<dbReference type="PANTHER" id="PTHR11735">
    <property type="entry name" value="TRNA N6-ADENOSINE THREONYLCARBAMOYLTRANSFERASE"/>
    <property type="match status" value="1"/>
</dbReference>
<gene>
    <name evidence="3" type="primary">tsaB</name>
    <name evidence="3" type="ORF">KDL01_03965</name>
</gene>
<dbReference type="NCBIfam" id="TIGR03725">
    <property type="entry name" value="T6A_YeaZ"/>
    <property type="match status" value="1"/>
</dbReference>
<organism evidence="3 4">
    <name type="scientific">Actinospica durhamensis</name>
    <dbReference type="NCBI Taxonomy" id="1508375"/>
    <lineage>
        <taxon>Bacteria</taxon>
        <taxon>Bacillati</taxon>
        <taxon>Actinomycetota</taxon>
        <taxon>Actinomycetes</taxon>
        <taxon>Catenulisporales</taxon>
        <taxon>Actinospicaceae</taxon>
        <taxon>Actinospica</taxon>
    </lineage>
</organism>
<dbReference type="GO" id="GO:0005829">
    <property type="term" value="C:cytosol"/>
    <property type="evidence" value="ECO:0007669"/>
    <property type="project" value="TreeGrafter"/>
</dbReference>
<dbReference type="GO" id="GO:0061711">
    <property type="term" value="F:tRNA N(6)-L-threonylcarbamoyladenine synthase activity"/>
    <property type="evidence" value="ECO:0007669"/>
    <property type="project" value="UniProtKB-EC"/>
</dbReference>
<dbReference type="InterPro" id="IPR000905">
    <property type="entry name" value="Gcp-like_dom"/>
</dbReference>
<dbReference type="PANTHER" id="PTHR11735:SF11">
    <property type="entry name" value="TRNA THREONYLCARBAMOYLADENOSINE BIOSYNTHESIS PROTEIN TSAB"/>
    <property type="match status" value="1"/>
</dbReference>
<sequence>MLLLAFDTATPAVTVALRGEDGVLAEHTEVDARRHGELLAPGIERVLAAAGASRTALTAVAVGVGPGPFTGLRVGLMTARALGDALEIPVYGVCTLDILAAAVAAAGAEDFAVATDARRREVYWAEYDAHGRRRTPPAVDRPADIAERLAGRAVAGQGPALYPEFFPRALEPALPSAAGLAELTARLLAEDPGALLPPLPLYLRRPDAVEPGARKSVHQPDARELGGRATTGAGRA</sequence>
<protein>
    <submittedName>
        <fullName evidence="3">tRNA (Adenosine(37)-N6)-threonylcarbamoyltransferase complex dimerization subunit type 1 TsaB</fullName>
        <ecNumber evidence="3">2.3.1.234</ecNumber>
    </submittedName>
</protein>
<evidence type="ECO:0000259" key="2">
    <source>
        <dbReference type="Pfam" id="PF00814"/>
    </source>
</evidence>
<dbReference type="InterPro" id="IPR022496">
    <property type="entry name" value="T6A_TsaB"/>
</dbReference>
<dbReference type="Pfam" id="PF00814">
    <property type="entry name" value="TsaD"/>
    <property type="match status" value="1"/>
</dbReference>
<dbReference type="GO" id="GO:0002949">
    <property type="term" value="P:tRNA threonylcarbamoyladenosine modification"/>
    <property type="evidence" value="ECO:0007669"/>
    <property type="project" value="InterPro"/>
</dbReference>
<name>A0A941EL79_9ACTN</name>
<dbReference type="CDD" id="cd24032">
    <property type="entry name" value="ASKHA_NBD_TsaB"/>
    <property type="match status" value="1"/>
</dbReference>
<evidence type="ECO:0000313" key="3">
    <source>
        <dbReference type="EMBL" id="MBR7832398.1"/>
    </source>
</evidence>
<dbReference type="AlphaFoldDB" id="A0A941EL79"/>
<dbReference type="Gene3D" id="3.30.420.40">
    <property type="match status" value="2"/>
</dbReference>
<comment type="caution">
    <text evidence="3">The sequence shown here is derived from an EMBL/GenBank/DDBJ whole genome shotgun (WGS) entry which is preliminary data.</text>
</comment>
<feature type="compositionally biased region" description="Low complexity" evidence="1">
    <location>
        <begin position="227"/>
        <end position="236"/>
    </location>
</feature>
<keyword evidence="3" id="KW-0012">Acyltransferase</keyword>
<keyword evidence="4" id="KW-1185">Reference proteome</keyword>
<dbReference type="Proteomes" id="UP000675781">
    <property type="component" value="Unassembled WGS sequence"/>
</dbReference>
<proteinExistence type="predicted"/>
<evidence type="ECO:0000313" key="4">
    <source>
        <dbReference type="Proteomes" id="UP000675781"/>
    </source>
</evidence>
<accession>A0A941EL79</accession>
<dbReference type="EC" id="2.3.1.234" evidence="3"/>
<dbReference type="EMBL" id="JAGSOG010000010">
    <property type="protein sequence ID" value="MBR7832398.1"/>
    <property type="molecule type" value="Genomic_DNA"/>
</dbReference>
<reference evidence="3" key="1">
    <citation type="submission" date="2021-04" db="EMBL/GenBank/DDBJ databases">
        <title>Genome based classification of Actinospica acidithermotolerans sp. nov., an actinobacterium isolated from an Indonesian hot spring.</title>
        <authorList>
            <person name="Kusuma A.B."/>
            <person name="Putra K.E."/>
            <person name="Nafisah S."/>
            <person name="Loh J."/>
            <person name="Nouioui I."/>
            <person name="Goodfellow M."/>
        </authorList>
    </citation>
    <scope>NUCLEOTIDE SEQUENCE</scope>
    <source>
        <strain evidence="3">CSCA 57</strain>
    </source>
</reference>
<dbReference type="SUPFAM" id="SSF53067">
    <property type="entry name" value="Actin-like ATPase domain"/>
    <property type="match status" value="2"/>
</dbReference>
<keyword evidence="3" id="KW-0808">Transferase</keyword>
<dbReference type="RefSeq" id="WP_212526926.1">
    <property type="nucleotide sequence ID" value="NZ_JAGSOG010000010.1"/>
</dbReference>
<feature type="region of interest" description="Disordered" evidence="1">
    <location>
        <begin position="212"/>
        <end position="236"/>
    </location>
</feature>
<evidence type="ECO:0000256" key="1">
    <source>
        <dbReference type="SAM" id="MobiDB-lite"/>
    </source>
</evidence>
<dbReference type="InterPro" id="IPR043129">
    <property type="entry name" value="ATPase_NBD"/>
</dbReference>
<feature type="domain" description="Gcp-like" evidence="2">
    <location>
        <begin position="29"/>
        <end position="180"/>
    </location>
</feature>